<protein>
    <submittedName>
        <fullName evidence="1">Uncharacterized protein</fullName>
    </submittedName>
</protein>
<proteinExistence type="predicted"/>
<reference evidence="1 2" key="1">
    <citation type="submission" date="2024-06" db="EMBL/GenBank/DDBJ databases">
        <title>Genomic Encyclopedia of Type Strains, Phase IV (KMG-IV): sequencing the most valuable type-strain genomes for metagenomic binning, comparative biology and taxonomic classification.</title>
        <authorList>
            <person name="Goeker M."/>
        </authorList>
    </citation>
    <scope>NUCLEOTIDE SEQUENCE [LARGE SCALE GENOMIC DNA]</scope>
    <source>
        <strain evidence="1 2">DSM 19261</strain>
    </source>
</reference>
<dbReference type="EMBL" id="JBEPLZ010000042">
    <property type="protein sequence ID" value="MET3573853.1"/>
    <property type="molecule type" value="Genomic_DNA"/>
</dbReference>
<dbReference type="RefSeq" id="WP_045091934.1">
    <property type="nucleotide sequence ID" value="NZ_CAJMFN010000010.1"/>
</dbReference>
<organism evidence="1 2">
    <name type="scientific">Enterocloster citroniae</name>
    <dbReference type="NCBI Taxonomy" id="358743"/>
    <lineage>
        <taxon>Bacteria</taxon>
        <taxon>Bacillati</taxon>
        <taxon>Bacillota</taxon>
        <taxon>Clostridia</taxon>
        <taxon>Lachnospirales</taxon>
        <taxon>Lachnospiraceae</taxon>
        <taxon>Enterocloster</taxon>
    </lineage>
</organism>
<evidence type="ECO:0000313" key="1">
    <source>
        <dbReference type="EMBL" id="MET3573853.1"/>
    </source>
</evidence>
<comment type="caution">
    <text evidence="1">The sequence shown here is derived from an EMBL/GenBank/DDBJ whole genome shotgun (WGS) entry which is preliminary data.</text>
</comment>
<gene>
    <name evidence="1" type="ORF">ABID13_005521</name>
</gene>
<sequence length="68" mass="7622">MFKQSIPTHGMPIPCNPEQAARFKRAEEYAAQIESPMEMLRSANTLTVDSLRASCADEVVFLQYKTGD</sequence>
<accession>A0ABV2G6E8</accession>
<evidence type="ECO:0000313" key="2">
    <source>
        <dbReference type="Proteomes" id="UP001549200"/>
    </source>
</evidence>
<name>A0ABV2G6E8_9FIRM</name>
<dbReference type="Proteomes" id="UP001549200">
    <property type="component" value="Unassembled WGS sequence"/>
</dbReference>
<keyword evidence="2" id="KW-1185">Reference proteome</keyword>